<proteinExistence type="predicted"/>
<dbReference type="SMART" id="SM00260">
    <property type="entry name" value="CheW"/>
    <property type="match status" value="1"/>
</dbReference>
<dbReference type="InterPro" id="IPR002545">
    <property type="entry name" value="CheW-lke_dom"/>
</dbReference>
<feature type="coiled-coil region" evidence="1">
    <location>
        <begin position="15"/>
        <end position="42"/>
    </location>
</feature>
<evidence type="ECO:0000313" key="4">
    <source>
        <dbReference type="EMBL" id="SEU30770.1"/>
    </source>
</evidence>
<dbReference type="PROSITE" id="PS50851">
    <property type="entry name" value="CHEW"/>
    <property type="match status" value="1"/>
</dbReference>
<dbReference type="InterPro" id="IPR036061">
    <property type="entry name" value="CheW-like_dom_sf"/>
</dbReference>
<dbReference type="Pfam" id="PF01584">
    <property type="entry name" value="CheW"/>
    <property type="match status" value="1"/>
</dbReference>
<evidence type="ECO:0000259" key="2">
    <source>
        <dbReference type="PROSITE" id="PS50851"/>
    </source>
</evidence>
<dbReference type="EMBL" id="FOIB01000008">
    <property type="protein sequence ID" value="SEU30770.1"/>
    <property type="molecule type" value="Genomic_DNA"/>
</dbReference>
<dbReference type="EMBL" id="BJXR01000030">
    <property type="protein sequence ID" value="GEN08560.1"/>
    <property type="molecule type" value="Genomic_DNA"/>
</dbReference>
<dbReference type="Proteomes" id="UP000321514">
    <property type="component" value="Unassembled WGS sequence"/>
</dbReference>
<keyword evidence="1" id="KW-0175">Coiled coil</keyword>
<comment type="caution">
    <text evidence="3">The sequence shown here is derived from an EMBL/GenBank/DDBJ whole genome shotgun (WGS) entry which is preliminary data.</text>
</comment>
<evidence type="ECO:0000313" key="6">
    <source>
        <dbReference type="Proteomes" id="UP000321514"/>
    </source>
</evidence>
<sequence length="187" mass="19756">MADTPNNPVDTQVRRASVEERLGALELEQARLRQELISLSGELRLPGLFLTLDAAGTSALLAADAVQEVVRLVELEPLPGAPPHVAGTFIYRGNPAVAVDLAVLLGVTRQPELDAHLVICKGARPVAVLVDRVRDLVEAPTLVEGTPDGTVTLPWDRTGLMAGLCRTPEGVRPLLRVSAVLVGSEGA</sequence>
<dbReference type="AlphaFoldDB" id="A0A511T332"/>
<evidence type="ECO:0000256" key="1">
    <source>
        <dbReference type="SAM" id="Coils"/>
    </source>
</evidence>
<name>A0A511T332_MYXFU</name>
<organism evidence="3 6">
    <name type="scientific">Myxococcus fulvus</name>
    <dbReference type="NCBI Taxonomy" id="33"/>
    <lineage>
        <taxon>Bacteria</taxon>
        <taxon>Pseudomonadati</taxon>
        <taxon>Myxococcota</taxon>
        <taxon>Myxococcia</taxon>
        <taxon>Myxococcales</taxon>
        <taxon>Cystobacterineae</taxon>
        <taxon>Myxococcaceae</taxon>
        <taxon>Myxococcus</taxon>
    </lineage>
</organism>
<accession>A0A511T332</accession>
<reference evidence="3 6" key="2">
    <citation type="submission" date="2019-07" db="EMBL/GenBank/DDBJ databases">
        <title>Whole genome shotgun sequence of Myxococcus fulvus NBRC 100333.</title>
        <authorList>
            <person name="Hosoyama A."/>
            <person name="Uohara A."/>
            <person name="Ohji S."/>
            <person name="Ichikawa N."/>
        </authorList>
    </citation>
    <scope>NUCLEOTIDE SEQUENCE [LARGE SCALE GENOMIC DNA]</scope>
    <source>
        <strain evidence="3 6">NBRC 100333</strain>
    </source>
</reference>
<evidence type="ECO:0000313" key="3">
    <source>
        <dbReference type="EMBL" id="GEN08560.1"/>
    </source>
</evidence>
<feature type="domain" description="CheW-like" evidence="2">
    <location>
        <begin position="44"/>
        <end position="186"/>
    </location>
</feature>
<dbReference type="GO" id="GO:0006935">
    <property type="term" value="P:chemotaxis"/>
    <property type="evidence" value="ECO:0007669"/>
    <property type="project" value="InterPro"/>
</dbReference>
<dbReference type="SUPFAM" id="SSF50341">
    <property type="entry name" value="CheW-like"/>
    <property type="match status" value="1"/>
</dbReference>
<gene>
    <name evidence="3" type="ORF">MFU01_35970</name>
    <name evidence="4" type="ORF">SAMN05443572_108399</name>
</gene>
<dbReference type="Proteomes" id="UP000183760">
    <property type="component" value="Unassembled WGS sequence"/>
</dbReference>
<dbReference type="Gene3D" id="2.40.50.180">
    <property type="entry name" value="CheA-289, Domain 4"/>
    <property type="match status" value="1"/>
</dbReference>
<dbReference type="STRING" id="1334629.MFUL124B02_16835"/>
<dbReference type="OrthoDB" id="5382403at2"/>
<keyword evidence="5" id="KW-1185">Reference proteome</keyword>
<dbReference type="RefSeq" id="WP_074957366.1">
    <property type="nucleotide sequence ID" value="NZ_BJXR01000030.1"/>
</dbReference>
<evidence type="ECO:0000313" key="5">
    <source>
        <dbReference type="Proteomes" id="UP000183760"/>
    </source>
</evidence>
<protein>
    <submittedName>
        <fullName evidence="4">Purine-binding chemotaxis protein CheW</fullName>
    </submittedName>
</protein>
<dbReference type="GO" id="GO:0007165">
    <property type="term" value="P:signal transduction"/>
    <property type="evidence" value="ECO:0007669"/>
    <property type="project" value="InterPro"/>
</dbReference>
<reference evidence="4 5" key="1">
    <citation type="submission" date="2016-10" db="EMBL/GenBank/DDBJ databases">
        <authorList>
            <person name="Varghese N."/>
            <person name="Submissions S."/>
        </authorList>
    </citation>
    <scope>NUCLEOTIDE SEQUENCE [LARGE SCALE GENOMIC DNA]</scope>
    <source>
        <strain evidence="4 5">DSM 16525</strain>
    </source>
</reference>